<dbReference type="Proteomes" id="UP001470809">
    <property type="component" value="Chromosome"/>
</dbReference>
<name>A0AAN0MH21_9RHOB</name>
<dbReference type="PANTHER" id="PTHR31157:SF1">
    <property type="entry name" value="SCP DOMAIN-CONTAINING PROTEIN"/>
    <property type="match status" value="1"/>
</dbReference>
<dbReference type="EMBL" id="CP151767">
    <property type="protein sequence ID" value="WZU68171.2"/>
    <property type="molecule type" value="Genomic_DNA"/>
</dbReference>
<dbReference type="CDD" id="cd05379">
    <property type="entry name" value="CAP_bacterial"/>
    <property type="match status" value="1"/>
</dbReference>
<sequence>MYRREMILGLSAIGLAACNQVPAGRIGPDGLPLPTVYRIRPGQEAEIQFRMLDSVNALRGNAGVPPVELNAQLNAAAATHSRDMSIQNRPWLFGSDGSSPLDRARRVGFLGRLLGENISESFESETQTLAAWMGQPDTRAVILDPEARSMGFSWFQETGGKIWWTLNMGSDPAVIRPIPSAAF</sequence>
<dbReference type="Gene3D" id="3.40.33.10">
    <property type="entry name" value="CAP"/>
    <property type="match status" value="1"/>
</dbReference>
<dbReference type="InterPro" id="IPR035940">
    <property type="entry name" value="CAP_sf"/>
</dbReference>
<dbReference type="RefSeq" id="WP_373634908.1">
    <property type="nucleotide sequence ID" value="NZ_CP151767.2"/>
</dbReference>
<evidence type="ECO:0000313" key="3">
    <source>
        <dbReference type="Proteomes" id="UP001470809"/>
    </source>
</evidence>
<dbReference type="SUPFAM" id="SSF55797">
    <property type="entry name" value="PR-1-like"/>
    <property type="match status" value="1"/>
</dbReference>
<proteinExistence type="predicted"/>
<organism evidence="2 3">
    <name type="scientific">Yoonia rhodophyticola</name>
    <dbReference type="NCBI Taxonomy" id="3137370"/>
    <lineage>
        <taxon>Bacteria</taxon>
        <taxon>Pseudomonadati</taxon>
        <taxon>Pseudomonadota</taxon>
        <taxon>Alphaproteobacteria</taxon>
        <taxon>Rhodobacterales</taxon>
        <taxon>Paracoccaceae</taxon>
        <taxon>Yoonia</taxon>
    </lineage>
</organism>
<evidence type="ECO:0000313" key="2">
    <source>
        <dbReference type="EMBL" id="WZU68171.2"/>
    </source>
</evidence>
<dbReference type="Pfam" id="PF00188">
    <property type="entry name" value="CAP"/>
    <property type="match status" value="1"/>
</dbReference>
<feature type="domain" description="SCP" evidence="1">
    <location>
        <begin position="52"/>
        <end position="167"/>
    </location>
</feature>
<evidence type="ECO:0000259" key="1">
    <source>
        <dbReference type="Pfam" id="PF00188"/>
    </source>
</evidence>
<dbReference type="AlphaFoldDB" id="A0AAN0MH21"/>
<dbReference type="PROSITE" id="PS51257">
    <property type="entry name" value="PROKAR_LIPOPROTEIN"/>
    <property type="match status" value="1"/>
</dbReference>
<protein>
    <submittedName>
        <fullName evidence="2">CAP domain-containing protein</fullName>
    </submittedName>
</protein>
<dbReference type="InterPro" id="IPR014044">
    <property type="entry name" value="CAP_dom"/>
</dbReference>
<dbReference type="KEGG" id="yrh:AABB31_04360"/>
<keyword evidence="3" id="KW-1185">Reference proteome</keyword>
<dbReference type="PANTHER" id="PTHR31157">
    <property type="entry name" value="SCP DOMAIN-CONTAINING PROTEIN"/>
    <property type="match status" value="1"/>
</dbReference>
<accession>A0AAN0MH21</accession>
<reference evidence="3" key="1">
    <citation type="submission" date="2024-04" db="EMBL/GenBank/DDBJ databases">
        <title>Phylogenomic analyses of a clade within the roseobacter group suggest taxonomic reassignments of species of the genera Aestuariivita, Citreicella, Loktanella, Nautella, Pelagibaca, Ruegeria, Thalassobius, Thiobacimonas and Tropicibacter, and the proposal o.</title>
        <authorList>
            <person name="Jeon C.O."/>
        </authorList>
    </citation>
    <scope>NUCLEOTIDE SEQUENCE [LARGE SCALE GENOMIC DNA]</scope>
    <source>
        <strain evidence="3">SS1-5</strain>
    </source>
</reference>
<reference evidence="2 3" key="2">
    <citation type="submission" date="2024-08" db="EMBL/GenBank/DDBJ databases">
        <title>Phylogenomic analyses of a clade within the roseobacter group suggest taxonomic reassignments of species of the genera Aestuariivita, Citreicella, Loktanella, Nautella, Pelagibaca, Ruegeria, Thalassobius, Thiobacimonas and Tropicibacter, and the proposal o.</title>
        <authorList>
            <person name="Jeon C.O."/>
        </authorList>
    </citation>
    <scope>NUCLEOTIDE SEQUENCE [LARGE SCALE GENOMIC DNA]</scope>
    <source>
        <strain evidence="2 3">SS1-5</strain>
    </source>
</reference>
<gene>
    <name evidence="2" type="ORF">AABB31_04360</name>
</gene>